<proteinExistence type="predicted"/>
<dbReference type="InterPro" id="IPR024467">
    <property type="entry name" value="Xre/MbcA/ParS-like_toxin-bd"/>
</dbReference>
<gene>
    <name evidence="2" type="ORF">DJ013_13570</name>
</gene>
<name>A0A2Z4GDE7_9BACT</name>
<dbReference type="OrthoDB" id="5770459at2"/>
<evidence type="ECO:0000313" key="2">
    <source>
        <dbReference type="EMBL" id="AWV99140.1"/>
    </source>
</evidence>
<organism evidence="2 3">
    <name type="scientific">Arcticibacterium luteifluviistationis</name>
    <dbReference type="NCBI Taxonomy" id="1784714"/>
    <lineage>
        <taxon>Bacteria</taxon>
        <taxon>Pseudomonadati</taxon>
        <taxon>Bacteroidota</taxon>
        <taxon>Cytophagia</taxon>
        <taxon>Cytophagales</taxon>
        <taxon>Leadbetterellaceae</taxon>
        <taxon>Arcticibacterium</taxon>
    </lineage>
</organism>
<dbReference type="NCBIfam" id="TIGR02293">
    <property type="entry name" value="TAS_TIGR02293"/>
    <property type="match status" value="1"/>
</dbReference>
<accession>A0A2Z4GDE7</accession>
<dbReference type="InterPro" id="IPR011979">
    <property type="entry name" value="Antitox_Xre"/>
</dbReference>
<dbReference type="KEGG" id="als:DJ013_13570"/>
<dbReference type="EMBL" id="CP029480">
    <property type="protein sequence ID" value="AWV99140.1"/>
    <property type="molecule type" value="Genomic_DNA"/>
</dbReference>
<evidence type="ECO:0000313" key="3">
    <source>
        <dbReference type="Proteomes" id="UP000249873"/>
    </source>
</evidence>
<dbReference type="AlphaFoldDB" id="A0A2Z4GDE7"/>
<dbReference type="Pfam" id="PF09722">
    <property type="entry name" value="Xre_MbcA_ParS_C"/>
    <property type="match status" value="1"/>
</dbReference>
<evidence type="ECO:0000259" key="1">
    <source>
        <dbReference type="Pfam" id="PF09722"/>
    </source>
</evidence>
<sequence length="136" mass="15593">MVEDKKYKVPDDNNSLNIAEEALAGYGYAYVANLPVSQSFTQKDWSNFLHISERTIIRYREQNKKFDPLQTDRIILLEHLYDFGLSIFGNENNFNQWLINKNLALGGRTPKELLVTSFGINMVKDEIGRIAHGVLA</sequence>
<feature type="domain" description="Antitoxin Xre/MbcA/ParS-like toxin-binding" evidence="1">
    <location>
        <begin position="87"/>
        <end position="133"/>
    </location>
</feature>
<reference evidence="2 3" key="1">
    <citation type="submission" date="2018-05" db="EMBL/GenBank/DDBJ databases">
        <title>Complete genome sequence of Arcticibacterium luteifluviistationis SM1504T, a cytophagaceae bacterium isolated from Arctic surface seawater.</title>
        <authorList>
            <person name="Li Y."/>
            <person name="Qin Q.-L."/>
        </authorList>
    </citation>
    <scope>NUCLEOTIDE SEQUENCE [LARGE SCALE GENOMIC DNA]</scope>
    <source>
        <strain evidence="2 3">SM1504</strain>
    </source>
</reference>
<keyword evidence="3" id="KW-1185">Reference proteome</keyword>
<dbReference type="RefSeq" id="WP_111372333.1">
    <property type="nucleotide sequence ID" value="NZ_CP029480.1"/>
</dbReference>
<protein>
    <recommendedName>
        <fullName evidence="1">Antitoxin Xre/MbcA/ParS-like toxin-binding domain-containing protein</fullName>
    </recommendedName>
</protein>
<dbReference type="Proteomes" id="UP000249873">
    <property type="component" value="Chromosome"/>
</dbReference>